<dbReference type="RefSeq" id="WP_143069127.1">
    <property type="nucleotide sequence ID" value="NZ_FOTJ01000030.1"/>
</dbReference>
<dbReference type="Proteomes" id="UP000181969">
    <property type="component" value="Unassembled WGS sequence"/>
</dbReference>
<keyword evidence="1" id="KW-1133">Transmembrane helix</keyword>
<keyword evidence="1" id="KW-0812">Transmembrane</keyword>
<evidence type="ECO:0000313" key="3">
    <source>
        <dbReference type="Proteomes" id="UP000181969"/>
    </source>
</evidence>
<gene>
    <name evidence="2" type="ORF">SAMN05216438_1303</name>
</gene>
<evidence type="ECO:0000256" key="1">
    <source>
        <dbReference type="SAM" id="Phobius"/>
    </source>
</evidence>
<feature type="transmembrane region" description="Helical" evidence="1">
    <location>
        <begin position="15"/>
        <end position="35"/>
    </location>
</feature>
<name>A0A1I4J575_9LACT</name>
<accession>A0A1I4J575</accession>
<dbReference type="EMBL" id="FOTJ01000030">
    <property type="protein sequence ID" value="SFL61291.1"/>
    <property type="molecule type" value="Genomic_DNA"/>
</dbReference>
<keyword evidence="1" id="KW-0472">Membrane</keyword>
<organism evidence="2 3">
    <name type="scientific">Lactococcus garvieae</name>
    <dbReference type="NCBI Taxonomy" id="1363"/>
    <lineage>
        <taxon>Bacteria</taxon>
        <taxon>Bacillati</taxon>
        <taxon>Bacillota</taxon>
        <taxon>Bacilli</taxon>
        <taxon>Lactobacillales</taxon>
        <taxon>Streptococcaceae</taxon>
        <taxon>Lactococcus</taxon>
    </lineage>
</organism>
<sequence length="172" mass="19710">MNRNTRRIHENKRRVIFSLLLLLISFLAVLLFFILKPSDNKASNQFREDSSAVGYQSKLKKPQDFTKEQIALPGFSKIYVKEGEEKTNYALSNPSFNEVYFKYKVIFKNTNETLLETEAIAPGKAIIGFPLPKDLQEGEYPVIIKISTYDQETKTRLNGGESTVPLIVKKEE</sequence>
<protein>
    <submittedName>
        <fullName evidence="2">Uncharacterized protein</fullName>
    </submittedName>
</protein>
<proteinExistence type="predicted"/>
<dbReference type="OrthoDB" id="2166499at2"/>
<evidence type="ECO:0000313" key="2">
    <source>
        <dbReference type="EMBL" id="SFL61291.1"/>
    </source>
</evidence>
<reference evidence="2 3" key="1">
    <citation type="submission" date="2016-10" db="EMBL/GenBank/DDBJ databases">
        <authorList>
            <person name="de Groot N.N."/>
        </authorList>
    </citation>
    <scope>NUCLEOTIDE SEQUENCE [LARGE SCALE GENOMIC DNA]</scope>
    <source>
        <strain evidence="2 3">M79</strain>
    </source>
</reference>
<dbReference type="AlphaFoldDB" id="A0A1I4J575"/>